<keyword evidence="3" id="KW-1185">Reference proteome</keyword>
<accession>J3KVG3</accession>
<dbReference type="Gramene" id="OB0177G10010.1">
    <property type="protein sequence ID" value="OB0177G10010.1"/>
    <property type="gene ID" value="OB0177G10010"/>
</dbReference>
<dbReference type="HOGENOM" id="CLU_1186590_0_0_1"/>
<evidence type="ECO:0000313" key="2">
    <source>
        <dbReference type="EnsemblPlants" id="OB0177G10010.1"/>
    </source>
</evidence>
<dbReference type="AlphaFoldDB" id="J3KVG3"/>
<feature type="region of interest" description="Disordered" evidence="1">
    <location>
        <begin position="198"/>
        <end position="218"/>
    </location>
</feature>
<proteinExistence type="predicted"/>
<organism evidence="2">
    <name type="scientific">Oryza brachyantha</name>
    <name type="common">malo sina</name>
    <dbReference type="NCBI Taxonomy" id="4533"/>
    <lineage>
        <taxon>Eukaryota</taxon>
        <taxon>Viridiplantae</taxon>
        <taxon>Streptophyta</taxon>
        <taxon>Embryophyta</taxon>
        <taxon>Tracheophyta</taxon>
        <taxon>Spermatophyta</taxon>
        <taxon>Magnoliopsida</taxon>
        <taxon>Liliopsida</taxon>
        <taxon>Poales</taxon>
        <taxon>Poaceae</taxon>
        <taxon>BOP clade</taxon>
        <taxon>Oryzoideae</taxon>
        <taxon>Oryzeae</taxon>
        <taxon>Oryzinae</taxon>
        <taxon>Oryza</taxon>
    </lineage>
</organism>
<sequence length="234" mass="25732">MGKGRRDGVWTGNRGVTKASPASGSTKAQEGTARLGVKEGKLSTVQMEVTLRFKACLQSRFRSVRVISKGVRGLKMANFPATHRGHRMNGFVTELTRVSFIGLDRMHHDLHEATKAMNDRKLMKIICLQNDVDRLKKENAKLQGRPEPSGAKIRTTARKRTHAPPQFQAALGGPSQQRPLMQLVPTSPMQAAMDLPSTRMNSTSPIPPGAAPRMKKNLLPPPAVALPLSTRRYL</sequence>
<reference evidence="2" key="1">
    <citation type="submission" date="2015-06" db="UniProtKB">
        <authorList>
            <consortium name="EnsemblPlants"/>
        </authorList>
    </citation>
    <scope>IDENTIFICATION</scope>
</reference>
<dbReference type="EnsemblPlants" id="OB0177G10010.1">
    <property type="protein sequence ID" value="OB0177G10010.1"/>
    <property type="gene ID" value="OB0177G10010"/>
</dbReference>
<evidence type="ECO:0000256" key="1">
    <source>
        <dbReference type="SAM" id="MobiDB-lite"/>
    </source>
</evidence>
<name>J3KVG3_ORYBR</name>
<evidence type="ECO:0000313" key="3">
    <source>
        <dbReference type="Proteomes" id="UP000006038"/>
    </source>
</evidence>
<dbReference type="Proteomes" id="UP000006038">
    <property type="component" value="Unassembled WGS sequence"/>
</dbReference>
<protein>
    <submittedName>
        <fullName evidence="2">Uncharacterized protein</fullName>
    </submittedName>
</protein>
<feature type="region of interest" description="Disordered" evidence="1">
    <location>
        <begin position="1"/>
        <end position="35"/>
    </location>
</feature>
<feature type="region of interest" description="Disordered" evidence="1">
    <location>
        <begin position="139"/>
        <end position="175"/>
    </location>
</feature>
<feature type="compositionally biased region" description="Polar residues" evidence="1">
    <location>
        <begin position="20"/>
        <end position="29"/>
    </location>
</feature>